<dbReference type="Proteomes" id="UP001476798">
    <property type="component" value="Unassembled WGS sequence"/>
</dbReference>
<dbReference type="PANTHER" id="PTHR22625">
    <property type="entry name" value="PLEXIN"/>
    <property type="match status" value="1"/>
</dbReference>
<dbReference type="InterPro" id="IPR008936">
    <property type="entry name" value="Rho_GTPase_activation_prot"/>
</dbReference>
<evidence type="ECO:0000313" key="4">
    <source>
        <dbReference type="Proteomes" id="UP001476798"/>
    </source>
</evidence>
<evidence type="ECO:0000313" key="3">
    <source>
        <dbReference type="EMBL" id="MEQ2189748.1"/>
    </source>
</evidence>
<dbReference type="EMBL" id="JAHRIO010093918">
    <property type="protein sequence ID" value="MEQ2189748.1"/>
    <property type="molecule type" value="Genomic_DNA"/>
</dbReference>
<dbReference type="InterPro" id="IPR031148">
    <property type="entry name" value="Plexin"/>
</dbReference>
<dbReference type="Pfam" id="PF08337">
    <property type="entry name" value="Plexin_cytopl"/>
    <property type="match status" value="1"/>
</dbReference>
<evidence type="ECO:0000259" key="1">
    <source>
        <dbReference type="Pfam" id="PF08337"/>
    </source>
</evidence>
<dbReference type="PANTHER" id="PTHR22625:SF35">
    <property type="entry name" value="PLEXIN-A1"/>
    <property type="match status" value="1"/>
</dbReference>
<keyword evidence="4" id="KW-1185">Reference proteome</keyword>
<proteinExistence type="predicted"/>
<evidence type="ECO:0000259" key="2">
    <source>
        <dbReference type="Pfam" id="PF20170"/>
    </source>
</evidence>
<dbReference type="Pfam" id="PF20170">
    <property type="entry name" value="Plexin_RBD"/>
    <property type="match status" value="1"/>
</dbReference>
<feature type="domain" description="Plexin cytoplasmic RhoGTPase-binding" evidence="2">
    <location>
        <begin position="76"/>
        <end position="115"/>
    </location>
</feature>
<sequence length="211" mass="24063">TRIQEENHTLPELQITLIFLCLLPHQECAGEPLFMLYCAIKQQMEKGPIDAITGEARYSLSEDKLIRQQIDYKTLGRMARIILQDEDVTTKIDNDWKRLNTLAHYQVTDGSVIALVPKQNSAYNISNSSTFTKSLSRYESMLRTASSPDSLRSRTPMITPDLESGTKLWHLVKNHDHSDQREGDRGSKMVSEIYLTRLLATKVRPRGKALT</sequence>
<accession>A0ABV0Q2J2</accession>
<dbReference type="InterPro" id="IPR046800">
    <property type="entry name" value="Plexin_RBD"/>
</dbReference>
<organism evidence="3 4">
    <name type="scientific">Goodea atripinnis</name>
    <dbReference type="NCBI Taxonomy" id="208336"/>
    <lineage>
        <taxon>Eukaryota</taxon>
        <taxon>Metazoa</taxon>
        <taxon>Chordata</taxon>
        <taxon>Craniata</taxon>
        <taxon>Vertebrata</taxon>
        <taxon>Euteleostomi</taxon>
        <taxon>Actinopterygii</taxon>
        <taxon>Neopterygii</taxon>
        <taxon>Teleostei</taxon>
        <taxon>Neoteleostei</taxon>
        <taxon>Acanthomorphata</taxon>
        <taxon>Ovalentaria</taxon>
        <taxon>Atherinomorphae</taxon>
        <taxon>Cyprinodontiformes</taxon>
        <taxon>Goodeidae</taxon>
        <taxon>Goodea</taxon>
    </lineage>
</organism>
<comment type="caution">
    <text evidence="3">The sequence shown here is derived from an EMBL/GenBank/DDBJ whole genome shotgun (WGS) entry which is preliminary data.</text>
</comment>
<reference evidence="3 4" key="1">
    <citation type="submission" date="2021-06" db="EMBL/GenBank/DDBJ databases">
        <authorList>
            <person name="Palmer J.M."/>
        </authorList>
    </citation>
    <scope>NUCLEOTIDE SEQUENCE [LARGE SCALE GENOMIC DNA]</scope>
    <source>
        <strain evidence="3 4">GA_2019</strain>
        <tissue evidence="3">Muscle</tissue>
    </source>
</reference>
<dbReference type="InterPro" id="IPR013548">
    <property type="entry name" value="Plexin_cytoplasmic_RasGAP_dom"/>
</dbReference>
<feature type="non-terminal residue" evidence="3">
    <location>
        <position position="1"/>
    </location>
</feature>
<dbReference type="Gene3D" id="3.10.20.90">
    <property type="entry name" value="Phosphatidylinositol 3-kinase Catalytic Subunit, Chain A, domain 1"/>
    <property type="match status" value="1"/>
</dbReference>
<name>A0ABV0Q2J2_9TELE</name>
<gene>
    <name evidence="3" type="primary">PLXNA1_7</name>
    <name evidence="3" type="ORF">GOODEAATRI_028480</name>
</gene>
<dbReference type="Gene3D" id="1.10.506.10">
    <property type="entry name" value="GTPase Activation - p120gap, domain 1"/>
    <property type="match status" value="1"/>
</dbReference>
<feature type="domain" description="Plexin cytoplasmic RasGAP" evidence="1">
    <location>
        <begin position="22"/>
        <end position="203"/>
    </location>
</feature>
<protein>
    <submittedName>
        <fullName evidence="3">Plexin-A1</fullName>
    </submittedName>
</protein>